<keyword evidence="5" id="KW-0813">Transport</keyword>
<feature type="transmembrane region" description="Helical" evidence="14">
    <location>
        <begin position="73"/>
        <end position="96"/>
    </location>
</feature>
<keyword evidence="11 14" id="KW-0472">Membrane</keyword>
<feature type="transmembrane region" description="Helical" evidence="14">
    <location>
        <begin position="253"/>
        <end position="272"/>
    </location>
</feature>
<protein>
    <recommendedName>
        <fullName evidence="4 13">NADH-ubiquinone oxidoreductase chain 1</fullName>
        <ecNumber evidence="13">7.1.1.2</ecNumber>
    </recommendedName>
</protein>
<evidence type="ECO:0000256" key="12">
    <source>
        <dbReference type="RuleBase" id="RU000471"/>
    </source>
</evidence>
<evidence type="ECO:0000256" key="7">
    <source>
        <dbReference type="ARBA" id="ARBA00022792"/>
    </source>
</evidence>
<name>A0A3S8V0Z6_9HYME</name>
<dbReference type="GO" id="GO:0009060">
    <property type="term" value="P:aerobic respiration"/>
    <property type="evidence" value="ECO:0007669"/>
    <property type="project" value="TreeGrafter"/>
</dbReference>
<keyword evidence="7" id="KW-0999">Mitochondrion inner membrane</keyword>
<evidence type="ECO:0000256" key="3">
    <source>
        <dbReference type="ARBA" id="ARBA00010535"/>
    </source>
</evidence>
<evidence type="ECO:0000256" key="10">
    <source>
        <dbReference type="ARBA" id="ARBA00023128"/>
    </source>
</evidence>
<comment type="function">
    <text evidence="1">Core subunit of the mitochondrial membrane respiratory chain NADH dehydrogenase (Complex I) that is believed to belong to the minimal assembly required for catalysis. Complex I functions in the transfer of electrons from NADH to the respiratory chain. The immediate electron acceptor for the enzyme is believed to be ubiquinone.</text>
</comment>
<dbReference type="GO" id="GO:0008137">
    <property type="term" value="F:NADH dehydrogenase (ubiquinone) activity"/>
    <property type="evidence" value="ECO:0007669"/>
    <property type="project" value="UniProtKB-EC"/>
</dbReference>
<keyword evidence="12" id="KW-0520">NAD</keyword>
<dbReference type="InterPro" id="IPR018086">
    <property type="entry name" value="NADH_UbQ_OxRdtase_su1_CS"/>
</dbReference>
<dbReference type="InterPro" id="IPR001694">
    <property type="entry name" value="NADH_UbQ_OxRdtase_su1/FPO"/>
</dbReference>
<evidence type="ECO:0000256" key="2">
    <source>
        <dbReference type="ARBA" id="ARBA00004448"/>
    </source>
</evidence>
<reference evidence="15" key="1">
    <citation type="journal article" date="2018" name="Mol. Phylogenet. Evol.">
        <title>Mitochondrial phylogenomics of the Hymenoptera.</title>
        <authorList>
            <person name="Tang P."/>
            <person name="Zhu J.C."/>
            <person name="Zheng B.Y."/>
            <person name="Wei S.J."/>
            <person name="Sharkey M."/>
            <person name="Chen X.X."/>
            <person name="Vogler A.P."/>
        </authorList>
    </citation>
    <scope>NUCLEOTIDE SEQUENCE</scope>
</reference>
<keyword evidence="9 13" id="KW-0830">Ubiquinone</keyword>
<geneLocation type="mitochondrion" evidence="15"/>
<dbReference type="GO" id="GO:0003954">
    <property type="term" value="F:NADH dehydrogenase activity"/>
    <property type="evidence" value="ECO:0007669"/>
    <property type="project" value="TreeGrafter"/>
</dbReference>
<dbReference type="PANTHER" id="PTHR11432:SF3">
    <property type="entry name" value="NADH-UBIQUINONE OXIDOREDUCTASE CHAIN 1"/>
    <property type="match status" value="1"/>
</dbReference>
<evidence type="ECO:0000313" key="15">
    <source>
        <dbReference type="EMBL" id="AZL93321.1"/>
    </source>
</evidence>
<comment type="subcellular location">
    <subcellularLocation>
        <location evidence="2 12">Mitochondrion inner membrane</location>
        <topology evidence="2 12">Multi-pass membrane protein</topology>
    </subcellularLocation>
</comment>
<keyword evidence="8 14" id="KW-1133">Transmembrane helix</keyword>
<evidence type="ECO:0000256" key="6">
    <source>
        <dbReference type="ARBA" id="ARBA00022692"/>
    </source>
</evidence>
<proteinExistence type="inferred from homology"/>
<dbReference type="PANTHER" id="PTHR11432">
    <property type="entry name" value="NADH DEHYDROGENASE SUBUNIT 1"/>
    <property type="match status" value="1"/>
</dbReference>
<organism evidence="15">
    <name type="scientific">Ismarus sp. ZJUH_2016020</name>
    <dbReference type="NCBI Taxonomy" id="2491162"/>
    <lineage>
        <taxon>Eukaryota</taxon>
        <taxon>Metazoa</taxon>
        <taxon>Ecdysozoa</taxon>
        <taxon>Arthropoda</taxon>
        <taxon>Hexapoda</taxon>
        <taxon>Insecta</taxon>
        <taxon>Pterygota</taxon>
        <taxon>Neoptera</taxon>
        <taxon>Endopterygota</taxon>
        <taxon>Hymenoptera</taxon>
        <taxon>Apocrita</taxon>
        <taxon>Proctotrupomorpha</taxon>
        <taxon>Diaprioidea</taxon>
        <taxon>Diapriidae</taxon>
        <taxon>Ismarinae</taxon>
        <taxon>Ismarus</taxon>
    </lineage>
</organism>
<feature type="transmembrane region" description="Helical" evidence="14">
    <location>
        <begin position="292"/>
        <end position="312"/>
    </location>
</feature>
<sequence>MMMMMIFFITVIFNLLMVLMSVAFITLMERKVLSYIQIRKGPNKVGIMGIFQPFSDAIKLFSKEIFFILNLNYYYYLLSPIIGMLIMVMLWMVMIFKGGELMIMSYSVVYMLCWMSMGVYSLMISGWSSNSMYSLLGSLRSVAQTISYEVSMIFMILILLMMIESFSMFDFSVYQQNYWFWYYFYLTSMFMFTIMLAELNRTPYDLSEGESELVSGFNIEYMSGPFALIFLAEYGMILFMMYLYNMMFMGGEFFSFFFFLDWVFMIFMVIWMRGTYPRYRYDELMFMAWKEILPFSLNMIIFMLMYKFLLFLF</sequence>
<evidence type="ECO:0000256" key="13">
    <source>
        <dbReference type="RuleBase" id="RU000473"/>
    </source>
</evidence>
<dbReference type="HAMAP" id="MF_01350">
    <property type="entry name" value="NDH1_NuoH"/>
    <property type="match status" value="1"/>
</dbReference>
<evidence type="ECO:0000256" key="11">
    <source>
        <dbReference type="ARBA" id="ARBA00023136"/>
    </source>
</evidence>
<evidence type="ECO:0000256" key="1">
    <source>
        <dbReference type="ARBA" id="ARBA00003257"/>
    </source>
</evidence>
<dbReference type="PROSITE" id="PS00667">
    <property type="entry name" value="COMPLEX1_ND1_1"/>
    <property type="match status" value="1"/>
</dbReference>
<keyword evidence="6 12" id="KW-0812">Transmembrane</keyword>
<evidence type="ECO:0000256" key="9">
    <source>
        <dbReference type="ARBA" id="ARBA00023075"/>
    </source>
</evidence>
<comment type="similarity">
    <text evidence="3 12">Belongs to the complex I subunit 1 family.</text>
</comment>
<feature type="transmembrane region" description="Helical" evidence="14">
    <location>
        <begin position="226"/>
        <end position="244"/>
    </location>
</feature>
<feature type="transmembrane region" description="Helical" evidence="14">
    <location>
        <begin position="178"/>
        <end position="197"/>
    </location>
</feature>
<feature type="transmembrane region" description="Helical" evidence="14">
    <location>
        <begin position="6"/>
        <end position="25"/>
    </location>
</feature>
<comment type="catalytic activity">
    <reaction evidence="13">
        <text>a ubiquinone + NADH + 5 H(+)(in) = a ubiquinol + NAD(+) + 4 H(+)(out)</text>
        <dbReference type="Rhea" id="RHEA:29091"/>
        <dbReference type="Rhea" id="RHEA-COMP:9565"/>
        <dbReference type="Rhea" id="RHEA-COMP:9566"/>
        <dbReference type="ChEBI" id="CHEBI:15378"/>
        <dbReference type="ChEBI" id="CHEBI:16389"/>
        <dbReference type="ChEBI" id="CHEBI:17976"/>
        <dbReference type="ChEBI" id="CHEBI:57540"/>
        <dbReference type="ChEBI" id="CHEBI:57945"/>
        <dbReference type="EC" id="7.1.1.2"/>
    </reaction>
</comment>
<dbReference type="Pfam" id="PF00146">
    <property type="entry name" value="NADHdh"/>
    <property type="match status" value="1"/>
</dbReference>
<feature type="transmembrane region" description="Helical" evidence="14">
    <location>
        <begin position="146"/>
        <end position="166"/>
    </location>
</feature>
<evidence type="ECO:0000256" key="14">
    <source>
        <dbReference type="SAM" id="Phobius"/>
    </source>
</evidence>
<dbReference type="AlphaFoldDB" id="A0A3S8V0Z6"/>
<accession>A0A3S8V0Z6</accession>
<dbReference type="EC" id="7.1.1.2" evidence="13"/>
<dbReference type="EMBL" id="MG923501">
    <property type="protein sequence ID" value="AZL93321.1"/>
    <property type="molecule type" value="Genomic_DNA"/>
</dbReference>
<keyword evidence="10 13" id="KW-0496">Mitochondrion</keyword>
<evidence type="ECO:0000256" key="4">
    <source>
        <dbReference type="ARBA" id="ARBA00021009"/>
    </source>
</evidence>
<feature type="transmembrane region" description="Helical" evidence="14">
    <location>
        <begin position="108"/>
        <end position="126"/>
    </location>
</feature>
<evidence type="ECO:0000256" key="5">
    <source>
        <dbReference type="ARBA" id="ARBA00022448"/>
    </source>
</evidence>
<dbReference type="GO" id="GO:0005743">
    <property type="term" value="C:mitochondrial inner membrane"/>
    <property type="evidence" value="ECO:0007669"/>
    <property type="project" value="UniProtKB-SubCell"/>
</dbReference>
<gene>
    <name evidence="15" type="primary">nad1</name>
</gene>
<evidence type="ECO:0000256" key="8">
    <source>
        <dbReference type="ARBA" id="ARBA00022989"/>
    </source>
</evidence>